<dbReference type="AlphaFoldDB" id="A0A6A7C377"/>
<dbReference type="InterPro" id="IPR052741">
    <property type="entry name" value="Mitochondrial_HTD2"/>
</dbReference>
<dbReference type="GO" id="GO:0019171">
    <property type="term" value="F:(3R)-hydroxyacyl-[acyl-carrier-protein] dehydratase activity"/>
    <property type="evidence" value="ECO:0007669"/>
    <property type="project" value="TreeGrafter"/>
</dbReference>
<evidence type="ECO:0000313" key="2">
    <source>
        <dbReference type="Proteomes" id="UP000799421"/>
    </source>
</evidence>
<dbReference type="Gene3D" id="3.10.129.10">
    <property type="entry name" value="Hotdog Thioesterase"/>
    <property type="match status" value="1"/>
</dbReference>
<dbReference type="Proteomes" id="UP000799421">
    <property type="component" value="Unassembled WGS sequence"/>
</dbReference>
<proteinExistence type="predicted"/>
<protein>
    <recommendedName>
        <fullName evidence="3">Thioesterase/thiol ester dehydrase-isomerase</fullName>
    </recommendedName>
</protein>
<dbReference type="GO" id="GO:0005739">
    <property type="term" value="C:mitochondrion"/>
    <property type="evidence" value="ECO:0007669"/>
    <property type="project" value="TreeGrafter"/>
</dbReference>
<name>A0A6A7C377_9PEZI</name>
<evidence type="ECO:0000313" key="1">
    <source>
        <dbReference type="EMBL" id="KAF2861961.1"/>
    </source>
</evidence>
<dbReference type="PANTHER" id="PTHR28152">
    <property type="entry name" value="HYDROXYACYL-THIOESTER DEHYDRATASE TYPE 2, MITOCHONDRIAL"/>
    <property type="match status" value="1"/>
</dbReference>
<gene>
    <name evidence="1" type="ORF">K470DRAFT_256494</name>
</gene>
<dbReference type="PANTHER" id="PTHR28152:SF1">
    <property type="entry name" value="HYDROXYACYL-THIOESTER DEHYDRATASE TYPE 2, MITOCHONDRIAL"/>
    <property type="match status" value="1"/>
</dbReference>
<sequence>MAPSLDLTKTMLERIIPPVFGYMSPVPSFNLQMTLQDHIPRGHQTLPSSPTTISRTPLPPAHHMVYFEPCLPSNSLLPDGTNPAQSPGLPWKRRMWAGGRVVYNDGVQSLELTGQRAVCAEFIRNVTFRGREGGEQKVFVDVERRIANAVEAEDGIFHEEDGEGYRSILHRVRQRLWRESPDDLGPCALVETRTLVFLTEESSQGSTKEEKILRPPRQDAMWTYTITPDATLLFRFSALTNNAHAIHLDREYCRTVEGHRNLLLHGPLTYVLMMTLLEPYLHGKRIRLAEYRNLAPLYANESVTFCGAPSGREGKWDVWALNPKGGLAVKGSVIAE</sequence>
<dbReference type="EMBL" id="MU005969">
    <property type="protein sequence ID" value="KAF2861961.1"/>
    <property type="molecule type" value="Genomic_DNA"/>
</dbReference>
<dbReference type="InterPro" id="IPR029069">
    <property type="entry name" value="HotDog_dom_sf"/>
</dbReference>
<dbReference type="OrthoDB" id="3257538at2759"/>
<accession>A0A6A7C377</accession>
<dbReference type="SUPFAM" id="SSF54637">
    <property type="entry name" value="Thioesterase/thiol ester dehydrase-isomerase"/>
    <property type="match status" value="1"/>
</dbReference>
<organism evidence="1 2">
    <name type="scientific">Piedraia hortae CBS 480.64</name>
    <dbReference type="NCBI Taxonomy" id="1314780"/>
    <lineage>
        <taxon>Eukaryota</taxon>
        <taxon>Fungi</taxon>
        <taxon>Dikarya</taxon>
        <taxon>Ascomycota</taxon>
        <taxon>Pezizomycotina</taxon>
        <taxon>Dothideomycetes</taxon>
        <taxon>Dothideomycetidae</taxon>
        <taxon>Capnodiales</taxon>
        <taxon>Piedraiaceae</taxon>
        <taxon>Piedraia</taxon>
    </lineage>
</organism>
<reference evidence="1" key="1">
    <citation type="journal article" date="2020" name="Stud. Mycol.">
        <title>101 Dothideomycetes genomes: a test case for predicting lifestyles and emergence of pathogens.</title>
        <authorList>
            <person name="Haridas S."/>
            <person name="Albert R."/>
            <person name="Binder M."/>
            <person name="Bloem J."/>
            <person name="Labutti K."/>
            <person name="Salamov A."/>
            <person name="Andreopoulos B."/>
            <person name="Baker S."/>
            <person name="Barry K."/>
            <person name="Bills G."/>
            <person name="Bluhm B."/>
            <person name="Cannon C."/>
            <person name="Castanera R."/>
            <person name="Culley D."/>
            <person name="Daum C."/>
            <person name="Ezra D."/>
            <person name="Gonzalez J."/>
            <person name="Henrissat B."/>
            <person name="Kuo A."/>
            <person name="Liang C."/>
            <person name="Lipzen A."/>
            <person name="Lutzoni F."/>
            <person name="Magnuson J."/>
            <person name="Mondo S."/>
            <person name="Nolan M."/>
            <person name="Ohm R."/>
            <person name="Pangilinan J."/>
            <person name="Park H.-J."/>
            <person name="Ramirez L."/>
            <person name="Alfaro M."/>
            <person name="Sun H."/>
            <person name="Tritt A."/>
            <person name="Yoshinaga Y."/>
            <person name="Zwiers L.-H."/>
            <person name="Turgeon B."/>
            <person name="Goodwin S."/>
            <person name="Spatafora J."/>
            <person name="Crous P."/>
            <person name="Grigoriev I."/>
        </authorList>
    </citation>
    <scope>NUCLEOTIDE SEQUENCE</scope>
    <source>
        <strain evidence="1">CBS 480.64</strain>
    </source>
</reference>
<keyword evidence="2" id="KW-1185">Reference proteome</keyword>
<evidence type="ECO:0008006" key="3">
    <source>
        <dbReference type="Google" id="ProtNLM"/>
    </source>
</evidence>